<feature type="transmembrane region" description="Helical" evidence="6">
    <location>
        <begin position="272"/>
        <end position="298"/>
    </location>
</feature>
<keyword evidence="4 6" id="KW-0472">Membrane</keyword>
<dbReference type="PROSITE" id="PS00216">
    <property type="entry name" value="SUGAR_TRANSPORT_1"/>
    <property type="match status" value="1"/>
</dbReference>
<dbReference type="Pfam" id="PF07690">
    <property type="entry name" value="MFS_1"/>
    <property type="match status" value="1"/>
</dbReference>
<reference evidence="8 9" key="1">
    <citation type="submission" date="2021-05" db="EMBL/GenBank/DDBJ databases">
        <title>Complete genome of Nocardioides aquaticus KCTC 9944T isolated from meromictic and hypersaline Ekho Lake, Antarctica.</title>
        <authorList>
            <person name="Hwang K."/>
            <person name="Kim K.M."/>
            <person name="Choe H."/>
        </authorList>
    </citation>
    <scope>NUCLEOTIDE SEQUENCE [LARGE SCALE GENOMIC DNA]</scope>
    <source>
        <strain evidence="8 9">KCTC 9944</strain>
    </source>
</reference>
<proteinExistence type="predicted"/>
<feature type="transmembrane region" description="Helical" evidence="6">
    <location>
        <begin position="209"/>
        <end position="234"/>
    </location>
</feature>
<evidence type="ECO:0000313" key="8">
    <source>
        <dbReference type="EMBL" id="QVT79906.1"/>
    </source>
</evidence>
<keyword evidence="9" id="KW-1185">Reference proteome</keyword>
<sequence length="346" mass="35092">MTWSADRRLAVLLLAVATGTNVPTPLLLVYRERLAMTDASLTAIFGVYALGLMLALAVAGRAADRFGRRRVVLPAAICAAATSAMFVLATDSEPLLYVVRFLQGAASGTVFSVGSAWLVETAARRGNPAGPRTAAVAMTGGFAVGPVFAGLIGQWGPWPLVLPYLLHVAVLLVALWTSRSVAESLVRQQREPGTTAPGAFRPGARRTGLLVVAPLAVCVYAFPASTVAAVPVLVGFPVAPVALTGLMAGLALGAGALAAPLQGRLGPRTAPVAAACGVVGFGGTALAAAVPALLLLVIPASGCWGPAVGSRWPAGCRGCPRWPARDGWAPSRPGSTPPPTSGSASR</sequence>
<organism evidence="8 9">
    <name type="scientific">Nocardioides aquaticus</name>
    <dbReference type="NCBI Taxonomy" id="160826"/>
    <lineage>
        <taxon>Bacteria</taxon>
        <taxon>Bacillati</taxon>
        <taxon>Actinomycetota</taxon>
        <taxon>Actinomycetes</taxon>
        <taxon>Propionibacteriales</taxon>
        <taxon>Nocardioidaceae</taxon>
        <taxon>Nocardioides</taxon>
    </lineage>
</organism>
<accession>A0ABX8EJW4</accession>
<dbReference type="InterPro" id="IPR011701">
    <property type="entry name" value="MFS"/>
</dbReference>
<dbReference type="PANTHER" id="PTHR23521">
    <property type="entry name" value="TRANSPORTER MFS SUPERFAMILY"/>
    <property type="match status" value="1"/>
</dbReference>
<feature type="region of interest" description="Disordered" evidence="5">
    <location>
        <begin position="323"/>
        <end position="346"/>
    </location>
</feature>
<dbReference type="Gene3D" id="1.20.1250.20">
    <property type="entry name" value="MFS general substrate transporter like domains"/>
    <property type="match status" value="1"/>
</dbReference>
<feature type="transmembrane region" description="Helical" evidence="6">
    <location>
        <begin position="240"/>
        <end position="260"/>
    </location>
</feature>
<dbReference type="Proteomes" id="UP000679307">
    <property type="component" value="Chromosome"/>
</dbReference>
<feature type="transmembrane region" description="Helical" evidence="6">
    <location>
        <begin position="71"/>
        <end position="89"/>
    </location>
</feature>
<evidence type="ECO:0000256" key="1">
    <source>
        <dbReference type="ARBA" id="ARBA00004651"/>
    </source>
</evidence>
<dbReference type="SUPFAM" id="SSF103473">
    <property type="entry name" value="MFS general substrate transporter"/>
    <property type="match status" value="1"/>
</dbReference>
<evidence type="ECO:0000256" key="5">
    <source>
        <dbReference type="SAM" id="MobiDB-lite"/>
    </source>
</evidence>
<evidence type="ECO:0000256" key="6">
    <source>
        <dbReference type="SAM" id="Phobius"/>
    </source>
</evidence>
<evidence type="ECO:0000313" key="9">
    <source>
        <dbReference type="Proteomes" id="UP000679307"/>
    </source>
</evidence>
<dbReference type="PANTHER" id="PTHR23521:SF3">
    <property type="entry name" value="MFS TRANSPORTER"/>
    <property type="match status" value="1"/>
</dbReference>
<keyword evidence="3 6" id="KW-1133">Transmembrane helix</keyword>
<dbReference type="InterPro" id="IPR020846">
    <property type="entry name" value="MFS_dom"/>
</dbReference>
<dbReference type="InterPro" id="IPR005829">
    <property type="entry name" value="Sugar_transporter_CS"/>
</dbReference>
<dbReference type="PROSITE" id="PS50850">
    <property type="entry name" value="MFS"/>
    <property type="match status" value="1"/>
</dbReference>
<dbReference type="InterPro" id="IPR036259">
    <property type="entry name" value="MFS_trans_sf"/>
</dbReference>
<evidence type="ECO:0000256" key="4">
    <source>
        <dbReference type="ARBA" id="ARBA00023136"/>
    </source>
</evidence>
<feature type="domain" description="Major facilitator superfamily (MFS) profile" evidence="7">
    <location>
        <begin position="1"/>
        <end position="346"/>
    </location>
</feature>
<name>A0ABX8EJW4_9ACTN</name>
<feature type="transmembrane region" description="Helical" evidence="6">
    <location>
        <begin position="161"/>
        <end position="182"/>
    </location>
</feature>
<dbReference type="EMBL" id="CP075371">
    <property type="protein sequence ID" value="QVT79906.1"/>
    <property type="molecule type" value="Genomic_DNA"/>
</dbReference>
<keyword evidence="2 6" id="KW-0812">Transmembrane</keyword>
<feature type="transmembrane region" description="Helical" evidence="6">
    <location>
        <begin position="101"/>
        <end position="123"/>
    </location>
</feature>
<feature type="transmembrane region" description="Helical" evidence="6">
    <location>
        <begin position="135"/>
        <end position="155"/>
    </location>
</feature>
<comment type="subcellular location">
    <subcellularLocation>
        <location evidence="1">Cell membrane</location>
        <topology evidence="1">Multi-pass membrane protein</topology>
    </subcellularLocation>
</comment>
<evidence type="ECO:0000256" key="3">
    <source>
        <dbReference type="ARBA" id="ARBA00022989"/>
    </source>
</evidence>
<evidence type="ECO:0000259" key="7">
    <source>
        <dbReference type="PROSITE" id="PS50850"/>
    </source>
</evidence>
<protein>
    <submittedName>
        <fullName evidence="8">Tetracycline resistance protein, class B</fullName>
    </submittedName>
</protein>
<dbReference type="RefSeq" id="WP_214055549.1">
    <property type="nucleotide sequence ID" value="NZ_CP075371.1"/>
</dbReference>
<feature type="transmembrane region" description="Helical" evidence="6">
    <location>
        <begin position="39"/>
        <end position="59"/>
    </location>
</feature>
<evidence type="ECO:0000256" key="2">
    <source>
        <dbReference type="ARBA" id="ARBA00022692"/>
    </source>
</evidence>
<gene>
    <name evidence="8" type="primary">tetA</name>
    <name evidence="8" type="ORF">ENKNEFLB_02296</name>
</gene>